<evidence type="ECO:0000259" key="2">
    <source>
        <dbReference type="PROSITE" id="PS50943"/>
    </source>
</evidence>
<feature type="domain" description="HTH cro/C1-type" evidence="2">
    <location>
        <begin position="61"/>
        <end position="86"/>
    </location>
</feature>
<dbReference type="InterPro" id="IPR010982">
    <property type="entry name" value="Lambda_DNA-bd_dom_sf"/>
</dbReference>
<keyword evidence="4" id="KW-1185">Reference proteome</keyword>
<evidence type="ECO:0000313" key="3">
    <source>
        <dbReference type="EMBL" id="OZM73144.1"/>
    </source>
</evidence>
<comment type="caution">
    <text evidence="3">The sequence shown here is derived from an EMBL/GenBank/DDBJ whole genome shotgun (WGS) entry which is preliminary data.</text>
</comment>
<dbReference type="OrthoDB" id="2679623at2"/>
<evidence type="ECO:0000256" key="1">
    <source>
        <dbReference type="SAM" id="MobiDB-lite"/>
    </source>
</evidence>
<proteinExistence type="predicted"/>
<organism evidence="3 4">
    <name type="scientific">Amycolatopsis antarctica</name>
    <dbReference type="NCBI Taxonomy" id="1854586"/>
    <lineage>
        <taxon>Bacteria</taxon>
        <taxon>Bacillati</taxon>
        <taxon>Actinomycetota</taxon>
        <taxon>Actinomycetes</taxon>
        <taxon>Pseudonocardiales</taxon>
        <taxon>Pseudonocardiaceae</taxon>
        <taxon>Amycolatopsis</taxon>
    </lineage>
</organism>
<gene>
    <name evidence="3" type="ORF">CFN78_12620</name>
</gene>
<evidence type="ECO:0000313" key="4">
    <source>
        <dbReference type="Proteomes" id="UP000242444"/>
    </source>
</evidence>
<dbReference type="RefSeq" id="WP_094863001.1">
    <property type="nucleotide sequence ID" value="NZ_NKYE01000006.1"/>
</dbReference>
<dbReference type="EMBL" id="NKYE01000006">
    <property type="protein sequence ID" value="OZM73144.1"/>
    <property type="molecule type" value="Genomic_DNA"/>
</dbReference>
<dbReference type="PROSITE" id="PS50943">
    <property type="entry name" value="HTH_CROC1"/>
    <property type="match status" value="1"/>
</dbReference>
<dbReference type="AlphaFoldDB" id="A0A263D3T2"/>
<feature type="region of interest" description="Disordered" evidence="1">
    <location>
        <begin position="142"/>
        <end position="161"/>
    </location>
</feature>
<dbReference type="Proteomes" id="UP000242444">
    <property type="component" value="Unassembled WGS sequence"/>
</dbReference>
<name>A0A263D3T2_9PSEU</name>
<sequence>MDPDRGERDSAEFPLGAKINHLIGTLYPDRATRPGYARLAAEIREQTGEPMSSTYLWELATGRKSNLTQGTLATLARFFGVPAEYFLDDDVTTRVNAQLDLALALRNEKVRSIALRAEGLSDDTLSAILAMLAEARKIERLAPLEEGAADEPGAGPVPGSR</sequence>
<dbReference type="GO" id="GO:0003677">
    <property type="term" value="F:DNA binding"/>
    <property type="evidence" value="ECO:0007669"/>
    <property type="project" value="InterPro"/>
</dbReference>
<accession>A0A263D3T2</accession>
<dbReference type="InterPro" id="IPR001387">
    <property type="entry name" value="Cro/C1-type_HTH"/>
</dbReference>
<protein>
    <recommendedName>
        <fullName evidence="2">HTH cro/C1-type domain-containing protein</fullName>
    </recommendedName>
</protein>
<dbReference type="Gene3D" id="1.10.260.40">
    <property type="entry name" value="lambda repressor-like DNA-binding domains"/>
    <property type="match status" value="1"/>
</dbReference>
<dbReference type="InParanoid" id="A0A263D3T2"/>
<reference evidence="3 4" key="1">
    <citation type="submission" date="2017-07" db="EMBL/GenBank/DDBJ databases">
        <title>Amycolatopsis antarcticus sp. nov., isolated from the surface of an Antarcticus brown macroalga.</title>
        <authorList>
            <person name="Wang J."/>
            <person name="Leiva S."/>
            <person name="Huang J."/>
            <person name="Huang Y."/>
        </authorList>
    </citation>
    <scope>NUCLEOTIDE SEQUENCE [LARGE SCALE GENOMIC DNA]</scope>
    <source>
        <strain evidence="3 4">AU-G6</strain>
    </source>
</reference>